<evidence type="ECO:0000259" key="2">
    <source>
        <dbReference type="Pfam" id="PF13193"/>
    </source>
</evidence>
<dbReference type="PANTHER" id="PTHR43201">
    <property type="entry name" value="ACYL-COA SYNTHETASE"/>
    <property type="match status" value="1"/>
</dbReference>
<dbReference type="KEGG" id="dar:Daro_2822"/>
<dbReference type="eggNOG" id="COG0318">
    <property type="taxonomic scope" value="Bacteria"/>
</dbReference>
<dbReference type="SUPFAM" id="SSF56801">
    <property type="entry name" value="Acetyl-CoA synthetase-like"/>
    <property type="match status" value="1"/>
</dbReference>
<dbReference type="InterPro" id="IPR045851">
    <property type="entry name" value="AMP-bd_C_sf"/>
</dbReference>
<reference evidence="3" key="1">
    <citation type="submission" date="2005-08" db="EMBL/GenBank/DDBJ databases">
        <title>Complete sequence of Dechloromonas aromatica RCB.</title>
        <authorList>
            <person name="Salinero K.K."/>
            <person name="Copeland A."/>
            <person name="Lucas S."/>
            <person name="Lapidus A."/>
            <person name="Barry K."/>
            <person name="Detter J.C."/>
            <person name="Glavina T."/>
            <person name="Hammon N."/>
            <person name="Israni S."/>
            <person name="Pitluck S."/>
            <person name="Di Bartolo G."/>
            <person name="Trong S."/>
            <person name="Schmutz J."/>
            <person name="Larimer F."/>
            <person name="Land M."/>
            <person name="Ivanova N."/>
            <person name="Richardson P."/>
        </authorList>
    </citation>
    <scope>NUCLEOTIDE SEQUENCE</scope>
    <source>
        <strain evidence="3">RCB</strain>
    </source>
</reference>
<dbReference type="Pfam" id="PF00501">
    <property type="entry name" value="AMP-binding"/>
    <property type="match status" value="1"/>
</dbReference>
<evidence type="ECO:0000259" key="1">
    <source>
        <dbReference type="Pfam" id="PF00501"/>
    </source>
</evidence>
<feature type="domain" description="AMP-binding enzyme C-terminal" evidence="2">
    <location>
        <begin position="344"/>
        <end position="415"/>
    </location>
</feature>
<dbReference type="Gene3D" id="3.30.300.30">
    <property type="match status" value="1"/>
</dbReference>
<dbReference type="GO" id="GO:0031956">
    <property type="term" value="F:medium-chain fatty acid-CoA ligase activity"/>
    <property type="evidence" value="ECO:0007669"/>
    <property type="project" value="TreeGrafter"/>
</dbReference>
<proteinExistence type="predicted"/>
<dbReference type="HOGENOM" id="CLU_000022_59_0_4"/>
<dbReference type="AlphaFoldDB" id="Q47C79"/>
<organism evidence="3">
    <name type="scientific">Dechloromonas aromatica (strain RCB)</name>
    <dbReference type="NCBI Taxonomy" id="159087"/>
    <lineage>
        <taxon>Bacteria</taxon>
        <taxon>Pseudomonadati</taxon>
        <taxon>Pseudomonadota</taxon>
        <taxon>Betaproteobacteria</taxon>
        <taxon>Rhodocyclales</taxon>
        <taxon>Azonexaceae</taxon>
        <taxon>Dechloromonas</taxon>
    </lineage>
</organism>
<dbReference type="InterPro" id="IPR042099">
    <property type="entry name" value="ANL_N_sf"/>
</dbReference>
<name>Q47C79_DECAR</name>
<dbReference type="GO" id="GO:0006631">
    <property type="term" value="P:fatty acid metabolic process"/>
    <property type="evidence" value="ECO:0007669"/>
    <property type="project" value="TreeGrafter"/>
</dbReference>
<evidence type="ECO:0000313" key="3">
    <source>
        <dbReference type="EMBL" id="AAZ47552.1"/>
    </source>
</evidence>
<dbReference type="STRING" id="159087.Daro_2822"/>
<accession>Q47C79</accession>
<dbReference type="PANTHER" id="PTHR43201:SF32">
    <property type="entry name" value="2-SUCCINYLBENZOATE--COA LIGASE, CHLOROPLASTIC_PEROXISOMAL"/>
    <property type="match status" value="1"/>
</dbReference>
<dbReference type="Gene3D" id="3.40.50.12780">
    <property type="entry name" value="N-terminal domain of ligase-like"/>
    <property type="match status" value="2"/>
</dbReference>
<dbReference type="EMBL" id="CP000089">
    <property type="protein sequence ID" value="AAZ47552.1"/>
    <property type="molecule type" value="Genomic_DNA"/>
</dbReference>
<sequence>MNTAVSLAEHLQLAARNTPAATALLCDGQRWSFADLLADVAQLATMLPSVAAPVIMHGSSLELARHAYACSIAKRPFFPVDQPRPDATLGNTSPLSASACSLADIALIISTSGSEGKPRAVLLGKAQLDAAAAASNSLLPLAPGDLWLNCLPLYHIGGQSILWRSARAGAAVLLHDGFDAARVASDLSSHPVSHISLVPAMLARLLDLGIRPPASLRVTLIGGAALSRPLYEKAMAAGWPLYPSYGMSETAAQCATFDPADGHWHEGLVGKPMPGHEIRIGDDGRIRIRGPQVMLGYLDGSGPDQDGWLLTSDLGKIDSGGNLTVLGRADDMLISGGRNVHPQEIESCLAACPGVEDIAVTGLPDPVWGDLIVALVVGPVAPENLLAHARAHLPSAALPRRIHHLAQLPRNATGKLERSALRRLATEARP</sequence>
<feature type="domain" description="AMP-dependent synthetase/ligase" evidence="1">
    <location>
        <begin position="93"/>
        <end position="298"/>
    </location>
</feature>
<gene>
    <name evidence="3" type="ordered locus">Daro_2822</name>
</gene>
<dbReference type="Pfam" id="PF13193">
    <property type="entry name" value="AMP-binding_C"/>
    <property type="match status" value="1"/>
</dbReference>
<protein>
    <submittedName>
        <fullName evidence="3">AMP-dependent synthetase and ligase</fullName>
    </submittedName>
</protein>
<keyword evidence="3" id="KW-0436">Ligase</keyword>
<dbReference type="OrthoDB" id="9766486at2"/>
<dbReference type="InterPro" id="IPR000873">
    <property type="entry name" value="AMP-dep_synth/lig_dom"/>
</dbReference>
<dbReference type="CDD" id="cd17630">
    <property type="entry name" value="OSB_MenE-like"/>
    <property type="match status" value="1"/>
</dbReference>
<dbReference type="InterPro" id="IPR025110">
    <property type="entry name" value="AMP-bd_C"/>
</dbReference>